<proteinExistence type="inferred from homology"/>
<comment type="subcellular location">
    <subcellularLocation>
        <location evidence="5">Periplasm</location>
    </subcellularLocation>
</comment>
<evidence type="ECO:0000313" key="10">
    <source>
        <dbReference type="Proteomes" id="UP000064007"/>
    </source>
</evidence>
<feature type="domain" description="DSBA-like thioredoxin" evidence="8">
    <location>
        <begin position="85"/>
        <end position="190"/>
    </location>
</feature>
<dbReference type="KEGG" id="mbat:BN1208_1380"/>
<evidence type="ECO:0000313" key="9">
    <source>
        <dbReference type="EMBL" id="CEZ20260.1"/>
    </source>
</evidence>
<reference evidence="10" key="1">
    <citation type="submission" date="2014-12" db="EMBL/GenBank/DDBJ databases">
        <authorList>
            <person name="Salcher M.M."/>
        </authorList>
    </citation>
    <scope>NUCLEOTIDE SEQUENCE [LARGE SCALE GENOMIC DNA]</scope>
    <source>
        <strain evidence="10">MMS-10A-171</strain>
    </source>
</reference>
<keyword evidence="4" id="KW-0676">Redox-active center</keyword>
<dbReference type="Gene3D" id="3.40.30.10">
    <property type="entry name" value="Glutaredoxin"/>
    <property type="match status" value="1"/>
</dbReference>
<evidence type="ECO:0000256" key="5">
    <source>
        <dbReference type="PIRNR" id="PIRNR001488"/>
    </source>
</evidence>
<evidence type="ECO:0000256" key="3">
    <source>
        <dbReference type="ARBA" id="ARBA00023157"/>
    </source>
</evidence>
<accession>A0A0D6EX05</accession>
<evidence type="ECO:0000256" key="4">
    <source>
        <dbReference type="ARBA" id="ARBA00023284"/>
    </source>
</evidence>
<comment type="similarity">
    <text evidence="1">Belongs to the thioredoxin family. DsbA subfamily.</text>
</comment>
<dbReference type="PANTHER" id="PTHR35891">
    <property type="entry name" value="THIOL:DISULFIDE INTERCHANGE PROTEIN DSBA"/>
    <property type="match status" value="1"/>
</dbReference>
<keyword evidence="3 5" id="KW-1015">Disulfide bond</keyword>
<dbReference type="InterPro" id="IPR036249">
    <property type="entry name" value="Thioredoxin-like_sf"/>
</dbReference>
<keyword evidence="10" id="KW-1185">Reference proteome</keyword>
<dbReference type="InterPro" id="IPR050824">
    <property type="entry name" value="Thiol_disulfide_DsbA"/>
</dbReference>
<dbReference type="InterPro" id="IPR001853">
    <property type="entry name" value="DSBA-like_thioredoxin_dom"/>
</dbReference>
<feature type="chain" id="PRO_5002303487" description="Thiol:disulfide interchange protein" evidence="7">
    <location>
        <begin position="19"/>
        <end position="210"/>
    </location>
</feature>
<evidence type="ECO:0000256" key="7">
    <source>
        <dbReference type="SAM" id="SignalP"/>
    </source>
</evidence>
<feature type="disulfide bond" description="Redox-active" evidence="6">
    <location>
        <begin position="52"/>
        <end position="55"/>
    </location>
</feature>
<dbReference type="STRING" id="1581557.BN1208_1380"/>
<evidence type="ECO:0000259" key="8">
    <source>
        <dbReference type="Pfam" id="PF01323"/>
    </source>
</evidence>
<dbReference type="GO" id="GO:0042597">
    <property type="term" value="C:periplasmic space"/>
    <property type="evidence" value="ECO:0007669"/>
    <property type="project" value="UniProtKB-SubCell"/>
</dbReference>
<dbReference type="HOGENOM" id="CLU_088255_1_0_4"/>
<protein>
    <recommendedName>
        <fullName evidence="5">Thiol:disulfide interchange protein</fullName>
    </recommendedName>
</protein>
<dbReference type="GO" id="GO:0016491">
    <property type="term" value="F:oxidoreductase activity"/>
    <property type="evidence" value="ECO:0007669"/>
    <property type="project" value="InterPro"/>
</dbReference>
<dbReference type="CDD" id="cd03019">
    <property type="entry name" value="DsbA_DsbA"/>
    <property type="match status" value="1"/>
</dbReference>
<dbReference type="EMBL" id="LN827929">
    <property type="protein sequence ID" value="CEZ20260.1"/>
    <property type="molecule type" value="Genomic_DNA"/>
</dbReference>
<dbReference type="PIRSF" id="PIRSF001488">
    <property type="entry name" value="Tdi_protein"/>
    <property type="match status" value="1"/>
</dbReference>
<dbReference type="SUPFAM" id="SSF52833">
    <property type="entry name" value="Thioredoxin-like"/>
    <property type="match status" value="1"/>
</dbReference>
<gene>
    <name evidence="9" type="ORF">BN1208_1380</name>
</gene>
<evidence type="ECO:0000256" key="6">
    <source>
        <dbReference type="PIRSR" id="PIRSR001488-1"/>
    </source>
</evidence>
<evidence type="ECO:0000256" key="1">
    <source>
        <dbReference type="ARBA" id="ARBA00005791"/>
    </source>
</evidence>
<dbReference type="PANTHER" id="PTHR35891:SF3">
    <property type="entry name" value="THIOL:DISULFIDE INTERCHANGE PROTEIN DSBL"/>
    <property type="match status" value="1"/>
</dbReference>
<dbReference type="Pfam" id="PF01323">
    <property type="entry name" value="DSBA"/>
    <property type="match status" value="1"/>
</dbReference>
<dbReference type="OrthoDB" id="9784896at2"/>
<keyword evidence="5" id="KW-0574">Periplasm</keyword>
<name>A0A0D6EX05_9PROT</name>
<dbReference type="AlphaFoldDB" id="A0A0D6EX05"/>
<dbReference type="InterPro" id="IPR023205">
    <property type="entry name" value="DsbA/DsbL"/>
</dbReference>
<feature type="signal peptide" evidence="7">
    <location>
        <begin position="1"/>
        <end position="18"/>
    </location>
</feature>
<organism evidence="9 10">
    <name type="scientific">Candidatus Methylopumilus planktonicus</name>
    <dbReference type="NCBI Taxonomy" id="1581557"/>
    <lineage>
        <taxon>Bacteria</taxon>
        <taxon>Pseudomonadati</taxon>
        <taxon>Pseudomonadota</taxon>
        <taxon>Betaproteobacteria</taxon>
        <taxon>Nitrosomonadales</taxon>
        <taxon>Methylophilaceae</taxon>
        <taxon>Candidatus Methylopumilus</taxon>
    </lineage>
</organism>
<dbReference type="Proteomes" id="UP000064007">
    <property type="component" value="Chromosome 1"/>
</dbReference>
<sequence length="210" mass="23615">MKKILITFLMLFSSLSFAVAPEIGVNFDKTAQLVPTDNKDKIEITELFWYGCIHCYQLDPMLSDWVKKLPKDVYFKRMPAIPRPDWAPMARAFYAMETLGVADKLHTAIFEAVHKDRTLNPSDEKAILQWVTLKSGLDRKKVEDAFNSFSMNAALNKAVQVFKASGATGVPTLMIDGKYITSSTMAGGNNEALQIADFIISNVRKDRNKK</sequence>
<keyword evidence="2 7" id="KW-0732">Signal</keyword>
<evidence type="ECO:0000256" key="2">
    <source>
        <dbReference type="ARBA" id="ARBA00022729"/>
    </source>
</evidence>
<dbReference type="RefSeq" id="WP_046489079.1">
    <property type="nucleotide sequence ID" value="NZ_LN827929.1"/>
</dbReference>